<organism evidence="6 7">
    <name type="scientific">Heracleum sosnowskyi</name>
    <dbReference type="NCBI Taxonomy" id="360622"/>
    <lineage>
        <taxon>Eukaryota</taxon>
        <taxon>Viridiplantae</taxon>
        <taxon>Streptophyta</taxon>
        <taxon>Embryophyta</taxon>
        <taxon>Tracheophyta</taxon>
        <taxon>Spermatophyta</taxon>
        <taxon>Magnoliopsida</taxon>
        <taxon>eudicotyledons</taxon>
        <taxon>Gunneridae</taxon>
        <taxon>Pentapetalae</taxon>
        <taxon>asterids</taxon>
        <taxon>campanulids</taxon>
        <taxon>Apiales</taxon>
        <taxon>Apiaceae</taxon>
        <taxon>Apioideae</taxon>
        <taxon>apioid superclade</taxon>
        <taxon>Tordylieae</taxon>
        <taxon>Tordyliinae</taxon>
        <taxon>Heracleum</taxon>
    </lineage>
</organism>
<dbReference type="PANTHER" id="PTHR13096">
    <property type="entry name" value="MINA53 MYC INDUCED NUCLEAR ANTIGEN"/>
    <property type="match status" value="1"/>
</dbReference>
<keyword evidence="7" id="KW-1185">Reference proteome</keyword>
<comment type="function">
    <text evidence="3">Oxygenase that can act as both a histone lysine demethylase and a ribosomal histidine hydroxylase.</text>
</comment>
<evidence type="ECO:0000313" key="6">
    <source>
        <dbReference type="EMBL" id="KAK1399794.1"/>
    </source>
</evidence>
<keyword evidence="3" id="KW-0223">Dioxygenase</keyword>
<gene>
    <name evidence="6" type="ORF">POM88_009657</name>
</gene>
<keyword evidence="3" id="KW-0804">Transcription</keyword>
<dbReference type="GO" id="GO:0005506">
    <property type="term" value="F:iron ion binding"/>
    <property type="evidence" value="ECO:0007669"/>
    <property type="project" value="UniProtKB-UniRule"/>
</dbReference>
<keyword evidence="1 3" id="KW-0479">Metal-binding</keyword>
<dbReference type="InterPro" id="IPR003347">
    <property type="entry name" value="JmjC_dom"/>
</dbReference>
<dbReference type="EC" id="1.14.11.-" evidence="3"/>
<proteinExistence type="inferred from homology"/>
<name>A0AAD8JAC1_9APIA</name>
<dbReference type="GO" id="GO:0032453">
    <property type="term" value="F:histone H3K4 demethylase activity"/>
    <property type="evidence" value="ECO:0007669"/>
    <property type="project" value="TreeGrafter"/>
</dbReference>
<dbReference type="SUPFAM" id="SSF51197">
    <property type="entry name" value="Clavaminate synthase-like"/>
    <property type="match status" value="1"/>
</dbReference>
<protein>
    <recommendedName>
        <fullName evidence="3">Bifunctional lysine-specific demethylase and histidyl-hydroxylase</fullName>
        <ecNumber evidence="3">1.14.11.-</ecNumber>
    </recommendedName>
</protein>
<evidence type="ECO:0000256" key="3">
    <source>
        <dbReference type="RuleBase" id="RU366061"/>
    </source>
</evidence>
<comment type="caution">
    <text evidence="6">The sequence shown here is derived from an EMBL/GenBank/DDBJ whole genome shotgun (WGS) entry which is preliminary data.</text>
</comment>
<dbReference type="GO" id="GO:0005730">
    <property type="term" value="C:nucleolus"/>
    <property type="evidence" value="ECO:0007669"/>
    <property type="project" value="TreeGrafter"/>
</dbReference>
<dbReference type="GO" id="GO:0051864">
    <property type="term" value="F:histone H3K36 demethylase activity"/>
    <property type="evidence" value="ECO:0007669"/>
    <property type="project" value="TreeGrafter"/>
</dbReference>
<feature type="domain" description="JmjC" evidence="5">
    <location>
        <begin position="432"/>
        <end position="579"/>
    </location>
</feature>
<reference evidence="6" key="1">
    <citation type="submission" date="2023-02" db="EMBL/GenBank/DDBJ databases">
        <title>Genome of toxic invasive species Heracleum sosnowskyi carries increased number of genes despite the absence of recent whole-genome duplications.</title>
        <authorList>
            <person name="Schelkunov M."/>
            <person name="Shtratnikova V."/>
            <person name="Makarenko M."/>
            <person name="Klepikova A."/>
            <person name="Omelchenko D."/>
            <person name="Novikova G."/>
            <person name="Obukhova E."/>
            <person name="Bogdanov V."/>
            <person name="Penin A."/>
            <person name="Logacheva M."/>
        </authorList>
    </citation>
    <scope>NUCLEOTIDE SEQUENCE</scope>
    <source>
        <strain evidence="6">Hsosn_3</strain>
        <tissue evidence="6">Leaf</tissue>
    </source>
</reference>
<comment type="cofactor">
    <cofactor evidence="3">
        <name>Fe(2+)</name>
        <dbReference type="ChEBI" id="CHEBI:29033"/>
    </cofactor>
    <text evidence="3">Binds 1 Fe(2+) ion per subunit.</text>
</comment>
<dbReference type="PANTHER" id="PTHR13096:SF9">
    <property type="entry name" value="BIFUNCTIONAL LYSINE-SPECIFIC DEMETHYLASE AND HISTIDYL-HYDROXYLASE"/>
    <property type="match status" value="1"/>
</dbReference>
<dbReference type="InterPro" id="IPR039994">
    <property type="entry name" value="NO66-like"/>
</dbReference>
<dbReference type="Proteomes" id="UP001237642">
    <property type="component" value="Unassembled WGS sequence"/>
</dbReference>
<keyword evidence="3" id="KW-0560">Oxidoreductase</keyword>
<dbReference type="AlphaFoldDB" id="A0AAD8JAC1"/>
<dbReference type="EMBL" id="JAUIZM010000002">
    <property type="protein sequence ID" value="KAK1399794.1"/>
    <property type="molecule type" value="Genomic_DNA"/>
</dbReference>
<reference evidence="6" key="2">
    <citation type="submission" date="2023-05" db="EMBL/GenBank/DDBJ databases">
        <authorList>
            <person name="Schelkunov M.I."/>
        </authorList>
    </citation>
    <scope>NUCLEOTIDE SEQUENCE</scope>
    <source>
        <strain evidence="6">Hsosn_3</strain>
        <tissue evidence="6">Leaf</tissue>
    </source>
</reference>
<evidence type="ECO:0000259" key="5">
    <source>
        <dbReference type="PROSITE" id="PS51184"/>
    </source>
</evidence>
<feature type="region of interest" description="Disordered" evidence="4">
    <location>
        <begin position="1"/>
        <end position="22"/>
    </location>
</feature>
<keyword evidence="2 3" id="KW-0408">Iron</keyword>
<keyword evidence="3" id="KW-0805">Transcription regulation</keyword>
<dbReference type="Gene3D" id="2.60.120.650">
    <property type="entry name" value="Cupin"/>
    <property type="match status" value="1"/>
</dbReference>
<keyword evidence="3" id="KW-0539">Nucleus</keyword>
<dbReference type="PROSITE" id="PS51184">
    <property type="entry name" value="JMJC"/>
    <property type="match status" value="1"/>
</dbReference>
<accession>A0AAD8JAC1</accession>
<evidence type="ECO:0000256" key="2">
    <source>
        <dbReference type="ARBA" id="ARBA00023004"/>
    </source>
</evidence>
<evidence type="ECO:0000313" key="7">
    <source>
        <dbReference type="Proteomes" id="UP001237642"/>
    </source>
</evidence>
<comment type="similarity">
    <text evidence="3">Belongs to the ROX family.</text>
</comment>
<evidence type="ECO:0000256" key="4">
    <source>
        <dbReference type="SAM" id="MobiDB-lite"/>
    </source>
</evidence>
<sequence>MEKQINSTKRKRKKKSSPSSLSVHAAGKNLFGVMLASLCNHQHNSAESNLILTQCLNRLSVTLVSESPNPFISLFPLLLRSKCDEIAISSLEIIGAACLYSLELNEKLALDDEIIKGLINVVGISKRRKSVALAACNATLDLSSTSIARRRFLQFSALECFISQFNQVPKCSGAQVCLYKEEKGSTSCVKIGFKEDKYLILLLHTIVTLLNECIVEQLERIPKNISEILFVYLKSLWAEIQKQMLLVNILESRLMRDFYPSKITPNNLAESTFRLSVNDQQWITAANHEKVKRGIFDLGETSFECFMLNNWEASPLHMRGHLKSITNMFTSFVEIVRPEYGFPTFLSPMLQKSISTLPIYSDELDILNFLEDVRDQLGCPIICQQDIRVLKTDSGREMHFFSEHLGSCFPQAPHVLYFKDILRCEEAFKEGYSIAMRGMEFRFKSIAAVADDLASFFGQPSVGVNMYLTPPNSQGLACHYDDHCVFVCQLIGTKNWKVFHRPNLQLPRLYDPINKLENEEMIRDGSTQVFLKEGDVLYIPRGVPHEACTVNNDESDEIARFSLHLTLAIEVEPPFEWEGFIHVALHHWGQTQYLCRCTSADALSIDLSVLAVYLLHIVIKTVAATDSTYRKACLVGAVLLPSVSEDWLNVNQKTTFRHLLNKVNTQSRFTDAVSRFEAALQNHEDPLHDIRWLQHLNGEGELIKGPKWDRPSVETEAYSYLVGQHIDKAESAFMHASSKFCSEVIFEDVEHSYKILLEKYKHARNQYRDGMLALHSN</sequence>
<dbReference type="Pfam" id="PF08007">
    <property type="entry name" value="JmjC_2"/>
    <property type="match status" value="1"/>
</dbReference>
<evidence type="ECO:0000256" key="1">
    <source>
        <dbReference type="ARBA" id="ARBA00022723"/>
    </source>
</evidence>
<comment type="subcellular location">
    <subcellularLocation>
        <location evidence="3">Nucleus</location>
    </subcellularLocation>
</comment>